<evidence type="ECO:0000313" key="2">
    <source>
        <dbReference type="EMBL" id="QHT18020.1"/>
    </source>
</evidence>
<dbReference type="AlphaFoldDB" id="A0A6C0DP76"/>
<accession>A0A6C0DP76</accession>
<proteinExistence type="predicted"/>
<protein>
    <recommendedName>
        <fullName evidence="1">DUF7487 domain-containing protein</fullName>
    </recommendedName>
</protein>
<name>A0A6C0DP76_9ZZZZ</name>
<evidence type="ECO:0000259" key="1">
    <source>
        <dbReference type="Pfam" id="PF24308"/>
    </source>
</evidence>
<dbReference type="Pfam" id="PF24308">
    <property type="entry name" value="DUF7487"/>
    <property type="match status" value="1"/>
</dbReference>
<reference evidence="2" key="1">
    <citation type="journal article" date="2020" name="Nature">
        <title>Giant virus diversity and host interactions through global metagenomics.</title>
        <authorList>
            <person name="Schulz F."/>
            <person name="Roux S."/>
            <person name="Paez-Espino D."/>
            <person name="Jungbluth S."/>
            <person name="Walsh D.A."/>
            <person name="Denef V.J."/>
            <person name="McMahon K.D."/>
            <person name="Konstantinidis K.T."/>
            <person name="Eloe-Fadrosh E.A."/>
            <person name="Kyrpides N.C."/>
            <person name="Woyke T."/>
        </authorList>
    </citation>
    <scope>NUCLEOTIDE SEQUENCE</scope>
    <source>
        <strain evidence="2">GVMAG-M-3300023174-3</strain>
    </source>
</reference>
<dbReference type="EMBL" id="MN739647">
    <property type="protein sequence ID" value="QHT18020.1"/>
    <property type="molecule type" value="Genomic_DNA"/>
</dbReference>
<feature type="domain" description="DUF7487" evidence="1">
    <location>
        <begin position="173"/>
        <end position="393"/>
    </location>
</feature>
<organism evidence="2">
    <name type="scientific">viral metagenome</name>
    <dbReference type="NCBI Taxonomy" id="1070528"/>
    <lineage>
        <taxon>unclassified sequences</taxon>
        <taxon>metagenomes</taxon>
        <taxon>organismal metagenomes</taxon>
    </lineage>
</organism>
<dbReference type="InterPro" id="IPR055910">
    <property type="entry name" value="DUF7487"/>
</dbReference>
<sequence>MEIEDPPLENAFIPTIPDIVSAPKPKKKQAKRLYFDFALLQTFCNENGITLLEDYSQKFVTRNMMVNGTCRNQDCKETFTLGFRTLYRNNTGYCIACSKKDHVSRMQKGCLSKYGVDNARKCQSIVEKGKQTCLDKYGCEHPSQNEDVKQKIKDTCEKVYGGHPLKNNDVQKKRKKTCLAKYGCENHQQNADVKLKTETTCLTKYGQKCSFESPELRAISKQTVLLRYGCEYATQAESVKEKTKQTNLKKYGKAHPLQVESIKEKSRQTSMARYGVEHPMQCPSVSEKSLHKAHKYKLFTFPSGNEIYTQGYEHFALRDLLDVHHVSEEDIVTNRKDVPKLWYSDTNNKKHRHFVDIYIPSQNKCIEIKSSWTVNIEKSHVFQKQVAAKKEGFLYEIWVYSSVGKLETIHP</sequence>